<feature type="transmembrane region" description="Helical" evidence="1">
    <location>
        <begin position="20"/>
        <end position="41"/>
    </location>
</feature>
<dbReference type="STRING" id="1007103.GCA_000213315_06423"/>
<keyword evidence="1" id="KW-1133">Transmembrane helix</keyword>
<evidence type="ECO:0000313" key="3">
    <source>
        <dbReference type="Proteomes" id="UP000076563"/>
    </source>
</evidence>
<accession>A0A161S7N2</accession>
<evidence type="ECO:0000256" key="1">
    <source>
        <dbReference type="SAM" id="Phobius"/>
    </source>
</evidence>
<keyword evidence="1" id="KW-0812">Transmembrane</keyword>
<organism evidence="2 3">
    <name type="scientific">Paenibacillus elgii</name>
    <dbReference type="NCBI Taxonomy" id="189691"/>
    <lineage>
        <taxon>Bacteria</taxon>
        <taxon>Bacillati</taxon>
        <taxon>Bacillota</taxon>
        <taxon>Bacilli</taxon>
        <taxon>Bacillales</taxon>
        <taxon>Paenibacillaceae</taxon>
        <taxon>Paenibacillus</taxon>
    </lineage>
</organism>
<protein>
    <submittedName>
        <fullName evidence="2">Uncharacterized protein</fullName>
    </submittedName>
</protein>
<dbReference type="EMBL" id="LQRA01000044">
    <property type="protein sequence ID" value="KZE81149.1"/>
    <property type="molecule type" value="Genomic_DNA"/>
</dbReference>
<keyword evidence="1" id="KW-0472">Membrane</keyword>
<evidence type="ECO:0000313" key="2">
    <source>
        <dbReference type="EMBL" id="KZE81149.1"/>
    </source>
</evidence>
<reference evidence="3" key="1">
    <citation type="submission" date="2016-01" db="EMBL/GenBank/DDBJ databases">
        <title>Draft genome of Chromobacterium sp. F49.</title>
        <authorList>
            <person name="Hong K.W."/>
        </authorList>
    </citation>
    <scope>NUCLEOTIDE SEQUENCE [LARGE SCALE GENOMIC DNA]</scope>
    <source>
        <strain evidence="3">M63</strain>
    </source>
</reference>
<sequence>MSKHKRNEGASLNYDRPAISGVAIALGLILFFPIGFILLAIRLWKHRDLSYQKVIDWKNAGTTFLVIFIPFLISFLSHLAAGSDIQYWVMVWVVLLDLIPGIYMLWKSGQRRKQLFDRYDYYRHLVLVQGVTSIQSLAETTNQRPAVVVNDLQRMIYLGVFQDAFIDMYSMSIVFNQWAPGASMVNVNVSVNGDSFVPQQSRPQTPPPTPKTVECPGCGSSALLKPGENKTCPYCDSPLAYPQHG</sequence>
<keyword evidence="3" id="KW-1185">Reference proteome</keyword>
<comment type="caution">
    <text evidence="2">The sequence shown here is derived from an EMBL/GenBank/DDBJ whole genome shotgun (WGS) entry which is preliminary data.</text>
</comment>
<feature type="transmembrane region" description="Helical" evidence="1">
    <location>
        <begin position="62"/>
        <end position="81"/>
    </location>
</feature>
<dbReference type="eggNOG" id="ENOG50332HY">
    <property type="taxonomic scope" value="Bacteria"/>
</dbReference>
<proteinExistence type="predicted"/>
<name>A0A161S7N2_9BACL</name>
<dbReference type="AlphaFoldDB" id="A0A161S7N2"/>
<feature type="transmembrane region" description="Helical" evidence="1">
    <location>
        <begin position="87"/>
        <end position="106"/>
    </location>
</feature>
<gene>
    <name evidence="2" type="ORF">AV654_01240</name>
</gene>
<dbReference type="Proteomes" id="UP000076563">
    <property type="component" value="Unassembled WGS sequence"/>
</dbReference>